<dbReference type="EMBL" id="JBHUDX010000030">
    <property type="protein sequence ID" value="MFD1659095.1"/>
    <property type="molecule type" value="Genomic_DNA"/>
</dbReference>
<reference evidence="3" key="1">
    <citation type="journal article" date="2019" name="Int. J. Syst. Evol. Microbiol.">
        <title>The Global Catalogue of Microorganisms (GCM) 10K type strain sequencing project: providing services to taxonomists for standard genome sequencing and annotation.</title>
        <authorList>
            <consortium name="The Broad Institute Genomics Platform"/>
            <consortium name="The Broad Institute Genome Sequencing Center for Infectious Disease"/>
            <person name="Wu L."/>
            <person name="Ma J."/>
        </authorList>
    </citation>
    <scope>NUCLEOTIDE SEQUENCE [LARGE SCALE GENOMIC DNA]</scope>
    <source>
        <strain evidence="3">CGMCC 1.12470</strain>
    </source>
</reference>
<dbReference type="CDD" id="cd06848">
    <property type="entry name" value="GCS_H"/>
    <property type="match status" value="1"/>
</dbReference>
<organism evidence="2 3">
    <name type="scientific">Streptomyces caeni</name>
    <dbReference type="NCBI Taxonomy" id="2307231"/>
    <lineage>
        <taxon>Bacteria</taxon>
        <taxon>Bacillati</taxon>
        <taxon>Actinomycetota</taxon>
        <taxon>Actinomycetes</taxon>
        <taxon>Kitasatosporales</taxon>
        <taxon>Streptomycetaceae</taxon>
        <taxon>Streptomyces</taxon>
    </lineage>
</organism>
<evidence type="ECO:0000313" key="2">
    <source>
        <dbReference type="EMBL" id="MFD1659095.1"/>
    </source>
</evidence>
<dbReference type="RefSeq" id="WP_381081840.1">
    <property type="nucleotide sequence ID" value="NZ_JBHUDX010000030.1"/>
</dbReference>
<evidence type="ECO:0000256" key="1">
    <source>
        <dbReference type="ARBA" id="ARBA00022823"/>
    </source>
</evidence>
<sequence length="161" mass="17423">MTEHVESIHHSDLVEVKGFWLALDRSYDRDIHMWVKPAGPGTVRVGFDALGVETNGTLAQLSFIEPGAEIVRGRPIGQLEAAKFVGPLISPLSGTLLTVNDEALGDPGLVEQDPYGRGWLIEMSLGEEDAELAGLLSAPDDITAWFAAKADEYRLKGVIAR</sequence>
<proteinExistence type="predicted"/>
<keyword evidence="3" id="KW-1185">Reference proteome</keyword>
<accession>A0ABW4IT33</accession>
<dbReference type="PANTHER" id="PTHR11715">
    <property type="entry name" value="GLYCINE CLEAVAGE SYSTEM H PROTEIN"/>
    <property type="match status" value="1"/>
</dbReference>
<dbReference type="Gene3D" id="2.40.50.100">
    <property type="match status" value="1"/>
</dbReference>
<protein>
    <submittedName>
        <fullName evidence="2">Glycine cleavage system protein H</fullName>
    </submittedName>
</protein>
<gene>
    <name evidence="2" type="ORF">ACFSL4_12960</name>
</gene>
<dbReference type="InterPro" id="IPR011053">
    <property type="entry name" value="Single_hybrid_motif"/>
</dbReference>
<keyword evidence="1" id="KW-0450">Lipoyl</keyword>
<dbReference type="SUPFAM" id="SSF51230">
    <property type="entry name" value="Single hybrid motif"/>
    <property type="match status" value="1"/>
</dbReference>
<dbReference type="PANTHER" id="PTHR11715:SF3">
    <property type="entry name" value="GLYCINE CLEAVAGE SYSTEM H PROTEIN-RELATED"/>
    <property type="match status" value="1"/>
</dbReference>
<dbReference type="Pfam" id="PF01597">
    <property type="entry name" value="GCV_H"/>
    <property type="match status" value="1"/>
</dbReference>
<evidence type="ECO:0000313" key="3">
    <source>
        <dbReference type="Proteomes" id="UP001597261"/>
    </source>
</evidence>
<name>A0ABW4IT33_9ACTN</name>
<comment type="caution">
    <text evidence="2">The sequence shown here is derived from an EMBL/GenBank/DDBJ whole genome shotgun (WGS) entry which is preliminary data.</text>
</comment>
<dbReference type="InterPro" id="IPR002930">
    <property type="entry name" value="GCV_H"/>
</dbReference>
<dbReference type="InterPro" id="IPR033753">
    <property type="entry name" value="GCV_H/Fam206"/>
</dbReference>
<dbReference type="Proteomes" id="UP001597261">
    <property type="component" value="Unassembled WGS sequence"/>
</dbReference>